<reference evidence="1 2" key="1">
    <citation type="submission" date="2016-07" db="EMBL/GenBank/DDBJ databases">
        <title>Multiple horizontal gene transfer events from other fungi enriched the ability of initially mycotrophic Trichoderma (Ascomycota) to feed on dead plant biomass.</title>
        <authorList>
            <consortium name="DOE Joint Genome Institute"/>
            <person name="Aerts A."/>
            <person name="Atanasova L."/>
            <person name="Chenthamara K."/>
            <person name="Zhang J."/>
            <person name="Grujic M."/>
            <person name="Henrissat B."/>
            <person name="Kuo A."/>
            <person name="Salamov A."/>
            <person name="Lipzen A."/>
            <person name="Labutti K."/>
            <person name="Barry K."/>
            <person name="Miao Y."/>
            <person name="Rahimi M.J."/>
            <person name="Shen Q."/>
            <person name="Grigoriev I.V."/>
            <person name="Kubicek C.P."/>
            <person name="Druzhinina I.S."/>
        </authorList>
    </citation>
    <scope>NUCLEOTIDE SEQUENCE [LARGE SCALE GENOMIC DNA]</scope>
    <source>
        <strain evidence="1 2">ATCC 18648</strain>
    </source>
</reference>
<protein>
    <submittedName>
        <fullName evidence="1">Uncharacterized protein</fullName>
    </submittedName>
</protein>
<organism evidence="1 2">
    <name type="scientific">Trichoderma longibrachiatum ATCC 18648</name>
    <dbReference type="NCBI Taxonomy" id="983965"/>
    <lineage>
        <taxon>Eukaryota</taxon>
        <taxon>Fungi</taxon>
        <taxon>Dikarya</taxon>
        <taxon>Ascomycota</taxon>
        <taxon>Pezizomycotina</taxon>
        <taxon>Sordariomycetes</taxon>
        <taxon>Hypocreomycetidae</taxon>
        <taxon>Hypocreales</taxon>
        <taxon>Hypocreaceae</taxon>
        <taxon>Trichoderma</taxon>
    </lineage>
</organism>
<gene>
    <name evidence="1" type="ORF">M440DRAFT_173509</name>
</gene>
<dbReference type="EMBL" id="KZ679127">
    <property type="protein sequence ID" value="PTB79870.1"/>
    <property type="molecule type" value="Genomic_DNA"/>
</dbReference>
<sequence>MHNPNSCIFIRNRIPLEIKLTPVLKRQANPRSRGKPRWTDLMTKRDVNLKPKKEQKENRDWSGVMSFKSLTQSPTGYHGGKNPPHAWCMCVVRDNTKREIKKKIHCKCKIAQNAEKMRCIVLEMIKGSRPMGKVQKKGGNEIVSGLRELLRR</sequence>
<keyword evidence="2" id="KW-1185">Reference proteome</keyword>
<evidence type="ECO:0000313" key="2">
    <source>
        <dbReference type="Proteomes" id="UP000240760"/>
    </source>
</evidence>
<proteinExistence type="predicted"/>
<dbReference type="AlphaFoldDB" id="A0A2T4CEA4"/>
<name>A0A2T4CEA4_TRILO</name>
<evidence type="ECO:0000313" key="1">
    <source>
        <dbReference type="EMBL" id="PTB79870.1"/>
    </source>
</evidence>
<dbReference type="Proteomes" id="UP000240760">
    <property type="component" value="Unassembled WGS sequence"/>
</dbReference>
<accession>A0A2T4CEA4</accession>